<accession>A0AA86SD79</accession>
<dbReference type="Gramene" id="rna-AYBTSS11_LOCUS11250">
    <property type="protein sequence ID" value="CAJ1943230.1"/>
    <property type="gene ID" value="gene-AYBTSS11_LOCUS11250"/>
</dbReference>
<dbReference type="EMBL" id="OY731400">
    <property type="protein sequence ID" value="CAJ1943230.1"/>
    <property type="molecule type" value="Genomic_DNA"/>
</dbReference>
<dbReference type="Proteomes" id="UP001189624">
    <property type="component" value="Chromosome 3"/>
</dbReference>
<evidence type="ECO:0000256" key="1">
    <source>
        <dbReference type="SAM" id="MobiDB-lite"/>
    </source>
</evidence>
<feature type="region of interest" description="Disordered" evidence="1">
    <location>
        <begin position="1"/>
        <end position="31"/>
    </location>
</feature>
<reference evidence="2" key="1">
    <citation type="submission" date="2023-10" db="EMBL/GenBank/DDBJ databases">
        <authorList>
            <person name="Domelevo Entfellner J.-B."/>
        </authorList>
    </citation>
    <scope>NUCLEOTIDE SEQUENCE</scope>
</reference>
<name>A0AA86SD79_9FABA</name>
<organism evidence="2 3">
    <name type="scientific">Sphenostylis stenocarpa</name>
    <dbReference type="NCBI Taxonomy" id="92480"/>
    <lineage>
        <taxon>Eukaryota</taxon>
        <taxon>Viridiplantae</taxon>
        <taxon>Streptophyta</taxon>
        <taxon>Embryophyta</taxon>
        <taxon>Tracheophyta</taxon>
        <taxon>Spermatophyta</taxon>
        <taxon>Magnoliopsida</taxon>
        <taxon>eudicotyledons</taxon>
        <taxon>Gunneridae</taxon>
        <taxon>Pentapetalae</taxon>
        <taxon>rosids</taxon>
        <taxon>fabids</taxon>
        <taxon>Fabales</taxon>
        <taxon>Fabaceae</taxon>
        <taxon>Papilionoideae</taxon>
        <taxon>50 kb inversion clade</taxon>
        <taxon>NPAAA clade</taxon>
        <taxon>indigoferoid/millettioid clade</taxon>
        <taxon>Phaseoleae</taxon>
        <taxon>Sphenostylis</taxon>
    </lineage>
</organism>
<evidence type="ECO:0000313" key="3">
    <source>
        <dbReference type="Proteomes" id="UP001189624"/>
    </source>
</evidence>
<gene>
    <name evidence="2" type="ORF">AYBTSS11_LOCUS11250</name>
</gene>
<dbReference type="AlphaFoldDB" id="A0AA86SD79"/>
<keyword evidence="3" id="KW-1185">Reference proteome</keyword>
<proteinExistence type="predicted"/>
<evidence type="ECO:0000313" key="2">
    <source>
        <dbReference type="EMBL" id="CAJ1943230.1"/>
    </source>
</evidence>
<sequence>MNFVEGKQSKEQAGAIRSQPSLPSNYPKMPTKQVTYRNDKVVVVRVYVEKPRKKRSSSSIQHQYYDHIHHRIRDEVGHGATNMRCGRRAELLRYSHLLRESARGALSAPSFSKWVTNNNHQPPTQIAPSNMKKPTFFGSWKLLIPRFLRSWSIAKNKEKKTKHTGGDILGNGMKIICCYRS</sequence>
<protein>
    <submittedName>
        <fullName evidence="2">Uncharacterized protein</fullName>
    </submittedName>
</protein>